<accession>A0ABD5RMV5</accession>
<evidence type="ECO:0000256" key="1">
    <source>
        <dbReference type="SAM" id="MobiDB-lite"/>
    </source>
</evidence>
<organism evidence="2 3">
    <name type="scientific">Halomarina salina</name>
    <dbReference type="NCBI Taxonomy" id="1872699"/>
    <lineage>
        <taxon>Archaea</taxon>
        <taxon>Methanobacteriati</taxon>
        <taxon>Methanobacteriota</taxon>
        <taxon>Stenosarchaea group</taxon>
        <taxon>Halobacteria</taxon>
        <taxon>Halobacteriales</taxon>
        <taxon>Natronomonadaceae</taxon>
        <taxon>Halomarina</taxon>
    </lineage>
</organism>
<protein>
    <submittedName>
        <fullName evidence="2">Uncharacterized protein</fullName>
    </submittedName>
</protein>
<evidence type="ECO:0000313" key="3">
    <source>
        <dbReference type="Proteomes" id="UP001596099"/>
    </source>
</evidence>
<evidence type="ECO:0000313" key="2">
    <source>
        <dbReference type="EMBL" id="MFC5971992.1"/>
    </source>
</evidence>
<dbReference type="AlphaFoldDB" id="A0ABD5RMV5"/>
<reference evidence="2 3" key="1">
    <citation type="journal article" date="2019" name="Int. J. Syst. Evol. Microbiol.">
        <title>The Global Catalogue of Microorganisms (GCM) 10K type strain sequencing project: providing services to taxonomists for standard genome sequencing and annotation.</title>
        <authorList>
            <consortium name="The Broad Institute Genomics Platform"/>
            <consortium name="The Broad Institute Genome Sequencing Center for Infectious Disease"/>
            <person name="Wu L."/>
            <person name="Ma J."/>
        </authorList>
    </citation>
    <scope>NUCLEOTIDE SEQUENCE [LARGE SCALE GENOMIC DNA]</scope>
    <source>
        <strain evidence="2 3">CGMCC 1.12543</strain>
    </source>
</reference>
<dbReference type="EMBL" id="JBHSQH010000001">
    <property type="protein sequence ID" value="MFC5971992.1"/>
    <property type="molecule type" value="Genomic_DNA"/>
</dbReference>
<sequence length="43" mass="4269">MSEVVTTRGTLVAGSSDAATTAHAVPRPLPKPPAPAGPDLPHP</sequence>
<name>A0ABD5RMV5_9EURY</name>
<feature type="compositionally biased region" description="Pro residues" evidence="1">
    <location>
        <begin position="27"/>
        <end position="43"/>
    </location>
</feature>
<gene>
    <name evidence="2" type="ORF">ACFPYI_11675</name>
</gene>
<proteinExistence type="predicted"/>
<feature type="region of interest" description="Disordered" evidence="1">
    <location>
        <begin position="1"/>
        <end position="43"/>
    </location>
</feature>
<dbReference type="Proteomes" id="UP001596099">
    <property type="component" value="Unassembled WGS sequence"/>
</dbReference>
<dbReference type="RefSeq" id="WP_282594470.1">
    <property type="nucleotide sequence ID" value="NZ_JALLGW010000001.1"/>
</dbReference>
<comment type="caution">
    <text evidence="2">The sequence shown here is derived from an EMBL/GenBank/DDBJ whole genome shotgun (WGS) entry which is preliminary data.</text>
</comment>
<keyword evidence="3" id="KW-1185">Reference proteome</keyword>